<keyword evidence="2" id="KW-1133">Transmembrane helix</keyword>
<reference evidence="3 4" key="1">
    <citation type="journal article" date="2015" name="Nature">
        <title>rRNA introns, odd ribosomes, and small enigmatic genomes across a large radiation of phyla.</title>
        <authorList>
            <person name="Brown C.T."/>
            <person name="Hug L.A."/>
            <person name="Thomas B.C."/>
            <person name="Sharon I."/>
            <person name="Castelle C.J."/>
            <person name="Singh A."/>
            <person name="Wilkins M.J."/>
            <person name="Williams K.H."/>
            <person name="Banfield J.F."/>
        </authorList>
    </citation>
    <scope>NUCLEOTIDE SEQUENCE [LARGE SCALE GENOMIC DNA]</scope>
</reference>
<keyword evidence="2" id="KW-0812">Transmembrane</keyword>
<dbReference type="InterPro" id="IPR005754">
    <property type="entry name" value="Sortase"/>
</dbReference>
<organism evidence="3 4">
    <name type="scientific">Berkelbacteria bacterium GW2011_GWA2_35_9</name>
    <dbReference type="NCBI Taxonomy" id="1618333"/>
    <lineage>
        <taxon>Bacteria</taxon>
        <taxon>Candidatus Berkelbacteria</taxon>
    </lineage>
</organism>
<name>A0A0G0D782_9BACT</name>
<dbReference type="Pfam" id="PF04203">
    <property type="entry name" value="Sortase"/>
    <property type="match status" value="1"/>
</dbReference>
<dbReference type="SUPFAM" id="SSF63817">
    <property type="entry name" value="Sortase"/>
    <property type="match status" value="1"/>
</dbReference>
<gene>
    <name evidence="3" type="ORF">UR93_C0002G0025</name>
</gene>
<feature type="transmembrane region" description="Helical" evidence="2">
    <location>
        <begin position="27"/>
        <end position="48"/>
    </location>
</feature>
<sequence>MNQPVLNENDLKKLFKTPKKKSQYFEIYKFLIALAKFFLLFIFFFFIVNSPAYIKQIDYFLKTNLLKNGYKNRLVNLTDLAKNTPSDKQIEVIKKAQELEKAKKEFELKLVSLIGENQLIAPKIALKAPIIWQSDTTNILKDLKSGVAHYKGSGLPGQNNSNIFITGHSSNFIWDDGKFKQVFALIDRLENNDRIYLVYESKPYIFDVEAKKVVSPKEVEVLNPQDHSLISLMTCYPVGTTLNRMIVQARQIYPTENPTINFEIPNDLLSNQLPAIR</sequence>
<evidence type="ECO:0000313" key="4">
    <source>
        <dbReference type="Proteomes" id="UP000034316"/>
    </source>
</evidence>
<keyword evidence="2" id="KW-0472">Membrane</keyword>
<dbReference type="Gene3D" id="2.40.260.10">
    <property type="entry name" value="Sortase"/>
    <property type="match status" value="1"/>
</dbReference>
<dbReference type="InterPro" id="IPR023365">
    <property type="entry name" value="Sortase_dom-sf"/>
</dbReference>
<evidence type="ECO:0000313" key="3">
    <source>
        <dbReference type="EMBL" id="KKP89123.1"/>
    </source>
</evidence>
<dbReference type="AlphaFoldDB" id="A0A0G0D782"/>
<dbReference type="GO" id="GO:0016787">
    <property type="term" value="F:hydrolase activity"/>
    <property type="evidence" value="ECO:0007669"/>
    <property type="project" value="UniProtKB-KW"/>
</dbReference>
<proteinExistence type="predicted"/>
<dbReference type="NCBIfam" id="TIGR01076">
    <property type="entry name" value="sortase_fam"/>
    <property type="match status" value="1"/>
</dbReference>
<dbReference type="EMBL" id="LBRB01000002">
    <property type="protein sequence ID" value="KKP89123.1"/>
    <property type="molecule type" value="Genomic_DNA"/>
</dbReference>
<accession>A0A0G0D782</accession>
<dbReference type="Proteomes" id="UP000034316">
    <property type="component" value="Unassembled WGS sequence"/>
</dbReference>
<keyword evidence="1" id="KW-0378">Hydrolase</keyword>
<evidence type="ECO:0000256" key="1">
    <source>
        <dbReference type="ARBA" id="ARBA00022801"/>
    </source>
</evidence>
<protein>
    <submittedName>
        <fullName evidence="3">Sortase family protein</fullName>
    </submittedName>
</protein>
<dbReference type="STRING" id="1618333.UR93_C0002G0025"/>
<comment type="caution">
    <text evidence="3">The sequence shown here is derived from an EMBL/GenBank/DDBJ whole genome shotgun (WGS) entry which is preliminary data.</text>
</comment>
<evidence type="ECO:0000256" key="2">
    <source>
        <dbReference type="SAM" id="Phobius"/>
    </source>
</evidence>